<dbReference type="Pfam" id="PF13445">
    <property type="entry name" value="zf-RING_UBOX"/>
    <property type="match status" value="1"/>
</dbReference>
<feature type="domain" description="RING-type" evidence="5">
    <location>
        <begin position="7"/>
        <end position="31"/>
    </location>
</feature>
<evidence type="ECO:0000259" key="5">
    <source>
        <dbReference type="PROSITE" id="PS50089"/>
    </source>
</evidence>
<reference evidence="6 7" key="1">
    <citation type="submission" date="2014-04" db="EMBL/GenBank/DDBJ databases">
        <title>Genome evolution of avian class.</title>
        <authorList>
            <person name="Zhang G."/>
            <person name="Li C."/>
        </authorList>
    </citation>
    <scope>NUCLEOTIDE SEQUENCE [LARGE SCALE GENOMIC DNA]</scope>
    <source>
        <strain evidence="6">BGI_N307</strain>
    </source>
</reference>
<dbReference type="SUPFAM" id="SSF57850">
    <property type="entry name" value="RING/U-box"/>
    <property type="match status" value="1"/>
</dbReference>
<keyword evidence="6" id="KW-0436">Ligase</keyword>
<sequence>LEEELTCSICLCLFSSPVTIPCGHNFCTSCLELTWE</sequence>
<evidence type="ECO:0000256" key="3">
    <source>
        <dbReference type="ARBA" id="ARBA00022833"/>
    </source>
</evidence>
<dbReference type="PANTHER" id="PTHR25465:SF77">
    <property type="entry name" value="E3 UBIQUITIN_ISG15 LIGASE TRIM25"/>
    <property type="match status" value="1"/>
</dbReference>
<dbReference type="InterPro" id="IPR027370">
    <property type="entry name" value="Znf-RING_euk"/>
</dbReference>
<dbReference type="InterPro" id="IPR001841">
    <property type="entry name" value="Znf_RING"/>
</dbReference>
<proteinExistence type="predicted"/>
<dbReference type="PROSITE" id="PS50089">
    <property type="entry name" value="ZF_RING_2"/>
    <property type="match status" value="1"/>
</dbReference>
<protein>
    <submittedName>
        <fullName evidence="6">E3 ubiquitin/ISG15 ligase TRIM25</fullName>
    </submittedName>
</protein>
<accession>A0A093IAB5</accession>
<evidence type="ECO:0000256" key="4">
    <source>
        <dbReference type="PROSITE-ProRule" id="PRU00175"/>
    </source>
</evidence>
<dbReference type="Proteomes" id="UP000053875">
    <property type="component" value="Unassembled WGS sequence"/>
</dbReference>
<keyword evidence="2 4" id="KW-0863">Zinc-finger</keyword>
<feature type="non-terminal residue" evidence="6">
    <location>
        <position position="36"/>
    </location>
</feature>
<evidence type="ECO:0000313" key="6">
    <source>
        <dbReference type="EMBL" id="KFV63696.1"/>
    </source>
</evidence>
<keyword evidence="3" id="KW-0862">Zinc</keyword>
<dbReference type="STRING" id="118200.A0A093IAB5"/>
<dbReference type="GO" id="GO:0008270">
    <property type="term" value="F:zinc ion binding"/>
    <property type="evidence" value="ECO:0007669"/>
    <property type="project" value="UniProtKB-KW"/>
</dbReference>
<dbReference type="InterPro" id="IPR051051">
    <property type="entry name" value="E3_ubiq-ligase_TRIM/RNF"/>
</dbReference>
<dbReference type="EMBL" id="KL215167">
    <property type="protein sequence ID" value="KFV63696.1"/>
    <property type="molecule type" value="Genomic_DNA"/>
</dbReference>
<feature type="non-terminal residue" evidence="6">
    <location>
        <position position="1"/>
    </location>
</feature>
<keyword evidence="1" id="KW-0479">Metal-binding</keyword>
<dbReference type="AlphaFoldDB" id="A0A093IAB5"/>
<evidence type="ECO:0000313" key="7">
    <source>
        <dbReference type="Proteomes" id="UP000053875"/>
    </source>
</evidence>
<evidence type="ECO:0000256" key="1">
    <source>
        <dbReference type="ARBA" id="ARBA00022723"/>
    </source>
</evidence>
<organism evidence="6 7">
    <name type="scientific">Dryobates pubescens</name>
    <name type="common">Downy woodpecker</name>
    <name type="synonym">Picoides pubescens</name>
    <dbReference type="NCBI Taxonomy" id="118200"/>
    <lineage>
        <taxon>Eukaryota</taxon>
        <taxon>Metazoa</taxon>
        <taxon>Chordata</taxon>
        <taxon>Craniata</taxon>
        <taxon>Vertebrata</taxon>
        <taxon>Euteleostomi</taxon>
        <taxon>Archelosauria</taxon>
        <taxon>Archosauria</taxon>
        <taxon>Dinosauria</taxon>
        <taxon>Saurischia</taxon>
        <taxon>Theropoda</taxon>
        <taxon>Coelurosauria</taxon>
        <taxon>Aves</taxon>
        <taxon>Neognathae</taxon>
        <taxon>Neoaves</taxon>
        <taxon>Telluraves</taxon>
        <taxon>Coraciimorphae</taxon>
        <taxon>Piciformes</taxon>
        <taxon>Picidae</taxon>
        <taxon>Dryobates</taxon>
    </lineage>
</organism>
<dbReference type="PROSITE" id="PS00518">
    <property type="entry name" value="ZF_RING_1"/>
    <property type="match status" value="1"/>
</dbReference>
<dbReference type="InterPro" id="IPR013083">
    <property type="entry name" value="Znf_RING/FYVE/PHD"/>
</dbReference>
<gene>
    <name evidence="6" type="ORF">N307_07173</name>
</gene>
<keyword evidence="7" id="KW-1185">Reference proteome</keyword>
<name>A0A093IAB5_DRYPU</name>
<dbReference type="PANTHER" id="PTHR25465">
    <property type="entry name" value="B-BOX DOMAIN CONTAINING"/>
    <property type="match status" value="1"/>
</dbReference>
<dbReference type="GO" id="GO:0016874">
    <property type="term" value="F:ligase activity"/>
    <property type="evidence" value="ECO:0007669"/>
    <property type="project" value="UniProtKB-KW"/>
</dbReference>
<evidence type="ECO:0000256" key="2">
    <source>
        <dbReference type="ARBA" id="ARBA00022771"/>
    </source>
</evidence>
<dbReference type="InterPro" id="IPR017907">
    <property type="entry name" value="Znf_RING_CS"/>
</dbReference>
<dbReference type="Gene3D" id="3.30.40.10">
    <property type="entry name" value="Zinc/RING finger domain, C3HC4 (zinc finger)"/>
    <property type="match status" value="1"/>
</dbReference>